<reference evidence="1" key="1">
    <citation type="journal article" date="2020" name="Stud. Mycol.">
        <title>101 Dothideomycetes genomes: a test case for predicting lifestyles and emergence of pathogens.</title>
        <authorList>
            <person name="Haridas S."/>
            <person name="Albert R."/>
            <person name="Binder M."/>
            <person name="Bloem J."/>
            <person name="Labutti K."/>
            <person name="Salamov A."/>
            <person name="Andreopoulos B."/>
            <person name="Baker S."/>
            <person name="Barry K."/>
            <person name="Bills G."/>
            <person name="Bluhm B."/>
            <person name="Cannon C."/>
            <person name="Castanera R."/>
            <person name="Culley D."/>
            <person name="Daum C."/>
            <person name="Ezra D."/>
            <person name="Gonzalez J."/>
            <person name="Henrissat B."/>
            <person name="Kuo A."/>
            <person name="Liang C."/>
            <person name="Lipzen A."/>
            <person name="Lutzoni F."/>
            <person name="Magnuson J."/>
            <person name="Mondo S."/>
            <person name="Nolan M."/>
            <person name="Ohm R."/>
            <person name="Pangilinan J."/>
            <person name="Park H.-J."/>
            <person name="Ramirez L."/>
            <person name="Alfaro M."/>
            <person name="Sun H."/>
            <person name="Tritt A."/>
            <person name="Yoshinaga Y."/>
            <person name="Zwiers L.-H."/>
            <person name="Turgeon B."/>
            <person name="Goodwin S."/>
            <person name="Spatafora J."/>
            <person name="Crous P."/>
            <person name="Grigoriev I."/>
        </authorList>
    </citation>
    <scope>NUCLEOTIDE SEQUENCE</scope>
    <source>
        <strain evidence="1">CBS 121410</strain>
    </source>
</reference>
<protein>
    <submittedName>
        <fullName evidence="1">Uncharacterized protein</fullName>
    </submittedName>
</protein>
<dbReference type="Proteomes" id="UP000799776">
    <property type="component" value="Unassembled WGS sequence"/>
</dbReference>
<gene>
    <name evidence="1" type="ORF">K490DRAFT_34158</name>
</gene>
<dbReference type="EMBL" id="ML978712">
    <property type="protein sequence ID" value="KAF2090766.1"/>
    <property type="molecule type" value="Genomic_DNA"/>
</dbReference>
<evidence type="ECO:0000313" key="1">
    <source>
        <dbReference type="EMBL" id="KAF2090766.1"/>
    </source>
</evidence>
<sequence>KARVFLLTSVYPDYSISITTSDTSAEAWKHFADRYNRDTGNTAINYFRRIISIRYNDGDNLREYLDGFHRAWL</sequence>
<name>A0A9P4I2P1_9PEZI</name>
<dbReference type="AlphaFoldDB" id="A0A9P4I2P1"/>
<evidence type="ECO:0000313" key="2">
    <source>
        <dbReference type="Proteomes" id="UP000799776"/>
    </source>
</evidence>
<feature type="non-terminal residue" evidence="1">
    <location>
        <position position="1"/>
    </location>
</feature>
<accession>A0A9P4I2P1</accession>
<organism evidence="1 2">
    <name type="scientific">Saccharata proteae CBS 121410</name>
    <dbReference type="NCBI Taxonomy" id="1314787"/>
    <lineage>
        <taxon>Eukaryota</taxon>
        <taxon>Fungi</taxon>
        <taxon>Dikarya</taxon>
        <taxon>Ascomycota</taxon>
        <taxon>Pezizomycotina</taxon>
        <taxon>Dothideomycetes</taxon>
        <taxon>Dothideomycetes incertae sedis</taxon>
        <taxon>Botryosphaeriales</taxon>
        <taxon>Saccharataceae</taxon>
        <taxon>Saccharata</taxon>
    </lineage>
</organism>
<proteinExistence type="predicted"/>
<comment type="caution">
    <text evidence="1">The sequence shown here is derived from an EMBL/GenBank/DDBJ whole genome shotgun (WGS) entry which is preliminary data.</text>
</comment>
<dbReference type="Pfam" id="PF14223">
    <property type="entry name" value="Retrotran_gag_2"/>
    <property type="match status" value="1"/>
</dbReference>
<keyword evidence="2" id="KW-1185">Reference proteome</keyword>
<dbReference type="OrthoDB" id="3740850at2759"/>